<dbReference type="CDD" id="cd00201">
    <property type="entry name" value="WW"/>
    <property type="match status" value="1"/>
</dbReference>
<dbReference type="Pfam" id="PF00397">
    <property type="entry name" value="WW"/>
    <property type="match status" value="1"/>
</dbReference>
<keyword evidence="5" id="KW-1185">Reference proteome</keyword>
<sequence length="132" mass="14594">MEHRGIHSGSIGSMPPESPQGSSDEESVSEMIITGGLSGLHPSHSASFEEPLPSHWEVAVTEKGETYFIDHENQTTSWLDPRKACLQKPLEECADDGKKLTGNFESYDKMKQVHASSQYLWGLVHIIVAKVM</sequence>
<dbReference type="Proteomes" id="UP000694388">
    <property type="component" value="Unplaced"/>
</dbReference>
<feature type="region of interest" description="Disordered" evidence="2">
    <location>
        <begin position="1"/>
        <end position="51"/>
    </location>
</feature>
<feature type="domain" description="WW" evidence="3">
    <location>
        <begin position="50"/>
        <end position="83"/>
    </location>
</feature>
<reference evidence="4" key="1">
    <citation type="submission" date="2025-08" db="UniProtKB">
        <authorList>
            <consortium name="Ensembl"/>
        </authorList>
    </citation>
    <scope>IDENTIFICATION</scope>
</reference>
<dbReference type="Gene3D" id="2.20.70.10">
    <property type="match status" value="1"/>
</dbReference>
<dbReference type="Ensembl" id="ENSEBUT00000005928.1">
    <property type="protein sequence ID" value="ENSEBUP00000005489.1"/>
    <property type="gene ID" value="ENSEBUG00000003730.1"/>
</dbReference>
<protein>
    <recommendedName>
        <fullName evidence="3">WW domain-containing protein</fullName>
    </recommendedName>
</protein>
<accession>A0A8C4NMF4</accession>
<dbReference type="InterPro" id="IPR036020">
    <property type="entry name" value="WW_dom_sf"/>
</dbReference>
<keyword evidence="1" id="KW-0677">Repeat</keyword>
<dbReference type="AlphaFoldDB" id="A0A8C4NMF4"/>
<name>A0A8C4NMF4_EPTBU</name>
<evidence type="ECO:0000259" key="3">
    <source>
        <dbReference type="PROSITE" id="PS50020"/>
    </source>
</evidence>
<dbReference type="InterPro" id="IPR001202">
    <property type="entry name" value="WW_dom"/>
</dbReference>
<dbReference type="SMART" id="SM00456">
    <property type="entry name" value="WW"/>
    <property type="match status" value="1"/>
</dbReference>
<dbReference type="PROSITE" id="PS01159">
    <property type="entry name" value="WW_DOMAIN_1"/>
    <property type="match status" value="1"/>
</dbReference>
<dbReference type="PROSITE" id="PS50020">
    <property type="entry name" value="WW_DOMAIN_2"/>
    <property type="match status" value="1"/>
</dbReference>
<dbReference type="PANTHER" id="PTHR10316:SF40">
    <property type="entry name" value="LD27118P"/>
    <property type="match status" value="1"/>
</dbReference>
<reference evidence="4" key="2">
    <citation type="submission" date="2025-09" db="UniProtKB">
        <authorList>
            <consortium name="Ensembl"/>
        </authorList>
    </citation>
    <scope>IDENTIFICATION</scope>
</reference>
<evidence type="ECO:0000256" key="2">
    <source>
        <dbReference type="SAM" id="MobiDB-lite"/>
    </source>
</evidence>
<evidence type="ECO:0000313" key="4">
    <source>
        <dbReference type="Ensembl" id="ENSEBUP00000005489.1"/>
    </source>
</evidence>
<dbReference type="GO" id="GO:0005737">
    <property type="term" value="C:cytoplasm"/>
    <property type="evidence" value="ECO:0007669"/>
    <property type="project" value="TreeGrafter"/>
</dbReference>
<proteinExistence type="predicted"/>
<dbReference type="SUPFAM" id="SSF51045">
    <property type="entry name" value="WW domain"/>
    <property type="match status" value="1"/>
</dbReference>
<evidence type="ECO:0000256" key="1">
    <source>
        <dbReference type="ARBA" id="ARBA00022737"/>
    </source>
</evidence>
<evidence type="ECO:0000313" key="5">
    <source>
        <dbReference type="Proteomes" id="UP000694388"/>
    </source>
</evidence>
<dbReference type="PANTHER" id="PTHR10316">
    <property type="entry name" value="MEMBRANE ASSOCIATED GUANYLATE KINASE-RELATED"/>
    <property type="match status" value="1"/>
</dbReference>
<organism evidence="4 5">
    <name type="scientific">Eptatretus burgeri</name>
    <name type="common">Inshore hagfish</name>
    <dbReference type="NCBI Taxonomy" id="7764"/>
    <lineage>
        <taxon>Eukaryota</taxon>
        <taxon>Metazoa</taxon>
        <taxon>Chordata</taxon>
        <taxon>Craniata</taxon>
        <taxon>Vertebrata</taxon>
        <taxon>Cyclostomata</taxon>
        <taxon>Myxini</taxon>
        <taxon>Myxiniformes</taxon>
        <taxon>Myxinidae</taxon>
        <taxon>Eptatretinae</taxon>
        <taxon>Eptatretus</taxon>
    </lineage>
</organism>
<dbReference type="GO" id="GO:0007165">
    <property type="term" value="P:signal transduction"/>
    <property type="evidence" value="ECO:0007669"/>
    <property type="project" value="TreeGrafter"/>
</dbReference>